<gene>
    <name evidence="5" type="primary">kptA</name>
    <name evidence="6" type="ORF">C4N19_10565</name>
</gene>
<dbReference type="RefSeq" id="WP_005887369.1">
    <property type="nucleotide sequence ID" value="NZ_CAXUGQ010000001.1"/>
</dbReference>
<proteinExistence type="inferred from homology"/>
<dbReference type="InterPro" id="IPR042080">
    <property type="entry name" value="RNA_2'-PTrans_N"/>
</dbReference>
<dbReference type="EC" id="2.7.1.-" evidence="5"/>
<protein>
    <recommendedName>
        <fullName evidence="5">Probable RNA 2'-phosphotransferase</fullName>
        <ecNumber evidence="5">2.7.1.-</ecNumber>
    </recommendedName>
</protein>
<organism evidence="6 7">
    <name type="scientific">Fusobacterium mortiferum ATCC 9817</name>
    <dbReference type="NCBI Taxonomy" id="469616"/>
    <lineage>
        <taxon>Bacteria</taxon>
        <taxon>Fusobacteriati</taxon>
        <taxon>Fusobacteriota</taxon>
        <taxon>Fusobacteriia</taxon>
        <taxon>Fusobacteriales</taxon>
        <taxon>Fusobacteriaceae</taxon>
        <taxon>Fusobacterium</taxon>
    </lineage>
</organism>
<sequence length="185" mass="21708">MRKLDDIKLGKFLSLILRHKPETVGITLDKNGWVDVNELIEKIKLSGRYIDMEILERIVRENNKKRYSFDENKKKIRANQGHSIEVELNLKEMTPPTILYHGTATRFLESIREKGIIKGKRQYVHLSKDIETARNVGKRHGEVVILPIDIEGLKKIGHKFYLSENKVWLSDDIPSKYILWDKIIY</sequence>
<dbReference type="EMBL" id="CP028102">
    <property type="protein sequence ID" value="AVQ19507.1"/>
    <property type="molecule type" value="Genomic_DNA"/>
</dbReference>
<comment type="function">
    <text evidence="4 5">Removes the 2'-phosphate from RNA via an intermediate in which the phosphate is ADP-ribosylated by NAD followed by a presumed transesterification to release the RNA and generate ADP-ribose 1''-2''-cyclic phosphate (APPR&gt;P). May function as an ADP-ribosylase.</text>
</comment>
<evidence type="ECO:0000256" key="3">
    <source>
        <dbReference type="ARBA" id="ARBA00023027"/>
    </source>
</evidence>
<keyword evidence="7" id="KW-1185">Reference proteome</keyword>
<dbReference type="PANTHER" id="PTHR12684">
    <property type="entry name" value="PUTATIVE PHOSPHOTRANSFERASE"/>
    <property type="match status" value="1"/>
</dbReference>
<dbReference type="SUPFAM" id="SSF56399">
    <property type="entry name" value="ADP-ribosylation"/>
    <property type="match status" value="1"/>
</dbReference>
<dbReference type="InterPro" id="IPR002745">
    <property type="entry name" value="Ptrans_KptA/Tpt1"/>
</dbReference>
<name>A0ABM6TYJ3_FUSMR</name>
<evidence type="ECO:0000313" key="6">
    <source>
        <dbReference type="EMBL" id="AVQ19507.1"/>
    </source>
</evidence>
<evidence type="ECO:0000256" key="1">
    <source>
        <dbReference type="ARBA" id="ARBA00009836"/>
    </source>
</evidence>
<dbReference type="PANTHER" id="PTHR12684:SF2">
    <property type="entry name" value="TRNA 2'-PHOSPHOTRANSFERASE 1"/>
    <property type="match status" value="1"/>
</dbReference>
<evidence type="ECO:0000313" key="7">
    <source>
        <dbReference type="Proteomes" id="UP000240258"/>
    </source>
</evidence>
<dbReference type="InterPro" id="IPR022928">
    <property type="entry name" value="RNA_2'-PTrans_KptA"/>
</dbReference>
<dbReference type="HAMAP" id="MF_00299">
    <property type="entry name" value="KptA"/>
    <property type="match status" value="1"/>
</dbReference>
<evidence type="ECO:0000256" key="4">
    <source>
        <dbReference type="ARBA" id="ARBA00025212"/>
    </source>
</evidence>
<dbReference type="NCBIfam" id="NF002014">
    <property type="entry name" value="PRK00819.1-4"/>
    <property type="match status" value="1"/>
</dbReference>
<dbReference type="Gene3D" id="3.20.170.30">
    <property type="match status" value="1"/>
</dbReference>
<dbReference type="Proteomes" id="UP000240258">
    <property type="component" value="Chromosome"/>
</dbReference>
<dbReference type="GeneID" id="62763977"/>
<dbReference type="Gene3D" id="1.10.10.970">
    <property type="entry name" value="RNA 2'-phosphotransferase, Tpt1/KptA family, N-terminal domain"/>
    <property type="match status" value="1"/>
</dbReference>
<dbReference type="InterPro" id="IPR042081">
    <property type="entry name" value="RNA_2'-PTrans_C"/>
</dbReference>
<dbReference type="Pfam" id="PF01885">
    <property type="entry name" value="PTS_2-RNA"/>
    <property type="match status" value="1"/>
</dbReference>
<evidence type="ECO:0000256" key="5">
    <source>
        <dbReference type="HAMAP-Rule" id="MF_00299"/>
    </source>
</evidence>
<keyword evidence="3 5" id="KW-0520">NAD</keyword>
<comment type="similarity">
    <text evidence="1 5">Belongs to the KptA/TPT1 family.</text>
</comment>
<reference evidence="7" key="1">
    <citation type="journal article" date="2018" name="MSphere">
        <title>Fusobacterium Genomics Using MinION and Illumina Sequencing Enables Genome Completion and Correction.</title>
        <authorList>
            <person name="Todd S.M."/>
            <person name="Settlage R.E."/>
            <person name="Lahmers K.K."/>
            <person name="Slade D.J."/>
        </authorList>
    </citation>
    <scope>NUCLEOTIDE SEQUENCE [LARGE SCALE GENOMIC DNA]</scope>
    <source>
        <strain evidence="7">ATCC 9817</strain>
    </source>
</reference>
<evidence type="ECO:0000256" key="2">
    <source>
        <dbReference type="ARBA" id="ARBA00022679"/>
    </source>
</evidence>
<accession>A0ABM6TYJ3</accession>
<keyword evidence="2 5" id="KW-0808">Transferase</keyword>